<keyword evidence="3" id="KW-1185">Reference proteome</keyword>
<evidence type="ECO:0000313" key="3">
    <source>
        <dbReference type="Proteomes" id="UP000826656"/>
    </source>
</evidence>
<feature type="compositionally biased region" description="Basic and acidic residues" evidence="1">
    <location>
        <begin position="109"/>
        <end position="120"/>
    </location>
</feature>
<protein>
    <recommendedName>
        <fullName evidence="4">Non-LTR retroelement reverse transcriptase</fullName>
    </recommendedName>
</protein>
<evidence type="ECO:0008006" key="4">
    <source>
        <dbReference type="Google" id="ProtNLM"/>
    </source>
</evidence>
<comment type="caution">
    <text evidence="2">The sequence shown here is derived from an EMBL/GenBank/DDBJ whole genome shotgun (WGS) entry which is preliminary data.</text>
</comment>
<evidence type="ECO:0000313" key="2">
    <source>
        <dbReference type="EMBL" id="KAH0778933.1"/>
    </source>
</evidence>
<reference evidence="2 3" key="1">
    <citation type="journal article" date="2021" name="bioRxiv">
        <title>Chromosome-scale and haplotype-resolved genome assembly of a tetraploid potato cultivar.</title>
        <authorList>
            <person name="Sun H."/>
            <person name="Jiao W.-B."/>
            <person name="Krause K."/>
            <person name="Campoy J.A."/>
            <person name="Goel M."/>
            <person name="Folz-Donahue K."/>
            <person name="Kukat C."/>
            <person name="Huettel B."/>
            <person name="Schneeberger K."/>
        </authorList>
    </citation>
    <scope>NUCLEOTIDE SEQUENCE [LARGE SCALE GENOMIC DNA]</scope>
    <source>
        <strain evidence="2">SolTubOtavaFocal</strain>
        <tissue evidence="2">Leaves</tissue>
    </source>
</reference>
<feature type="region of interest" description="Disordered" evidence="1">
    <location>
        <begin position="135"/>
        <end position="169"/>
    </location>
</feature>
<feature type="region of interest" description="Disordered" evidence="1">
    <location>
        <begin position="98"/>
        <end position="120"/>
    </location>
</feature>
<feature type="compositionally biased region" description="Basic and acidic residues" evidence="1">
    <location>
        <begin position="230"/>
        <end position="240"/>
    </location>
</feature>
<dbReference type="EMBL" id="JAIVGD010000002">
    <property type="protein sequence ID" value="KAH0778933.1"/>
    <property type="molecule type" value="Genomic_DNA"/>
</dbReference>
<sequence>MITTAVGQPQMEAGQQTFGSLFRSTTGEVRPLPLKPILYLHGEPRILWEQAEDAAVGKPLQVDMATKNQTRPSCARVKVEVDLLKEFPKRINIGVKRSDGEQITEGEGDTDKKKHEQGKLEEKIETYANTIVNADRGRERNNDKRWERENKEDRFHKGKQNKGGPSKKTINQVWNKVGFITTNKFDALNKKGTECLEKEQLENKEGNNISTKQLVEDTFSLPSRSGHQKKGNEEKGEPNLKRGMNMPEKDAINSETKSQEVGIKEVQMGVHIDLMEEMRKDCILLWDEEMEENIQQISRAGDLSPRHVDSLKRDFKKVNTQKYFERLIDLQRSHEERIDLWEDLQRIAVDSDISWVVGGDFNGSDHASLHMHCNTTEESHIKPFKFLHFWTKHKGFEEVVRQHWKSDRLGIPFIVFQDKLKNTKMALSKWSKDMFDDIFQRIATLEDLIKAKEVQLELHPTSINRSELSKAEAELRKYLVVEKEYWRQQAGMRCNQEYDMLQNIPMLITNEQNKEMTELPSIEEVKKMVSTLNGDSASEPDGFTGFGLPKWSPKITHLAYADDTILFGSGDRHSVIQMMKVLRDYERVSGQMVNKDKSFFYLHEKTPLIVTVRLRKLTGIKPGNFLFAYLGYPMYYGRKKKCYFEGLIKKVASIIFSWHNKFLSFGGKYILINHVLQSIPIYMLSTLSPPKSVKDKIHQLFAKFFWGNYAGVGEVHHKYEKKMIRVREDVEHEIWWQQKEGTASFWMDNWTKQGALYYIEPQGLDKEVEVKEMIQNGQWDIERLRQLLSQDMVDYILENICPTMNRNDQDKAWWMGNSQGEFTVKSAFLLTRQKREERMDD</sequence>
<feature type="region of interest" description="Disordered" evidence="1">
    <location>
        <begin position="219"/>
        <end position="246"/>
    </location>
</feature>
<dbReference type="Proteomes" id="UP000826656">
    <property type="component" value="Unassembled WGS sequence"/>
</dbReference>
<proteinExistence type="predicted"/>
<evidence type="ECO:0000256" key="1">
    <source>
        <dbReference type="SAM" id="MobiDB-lite"/>
    </source>
</evidence>
<feature type="compositionally biased region" description="Basic and acidic residues" evidence="1">
    <location>
        <begin position="135"/>
        <end position="155"/>
    </location>
</feature>
<dbReference type="PANTHER" id="PTHR33116:SF67">
    <property type="entry name" value="REVERSE TRANSCRIPTASE"/>
    <property type="match status" value="1"/>
</dbReference>
<organism evidence="2 3">
    <name type="scientific">Solanum tuberosum</name>
    <name type="common">Potato</name>
    <dbReference type="NCBI Taxonomy" id="4113"/>
    <lineage>
        <taxon>Eukaryota</taxon>
        <taxon>Viridiplantae</taxon>
        <taxon>Streptophyta</taxon>
        <taxon>Embryophyta</taxon>
        <taxon>Tracheophyta</taxon>
        <taxon>Spermatophyta</taxon>
        <taxon>Magnoliopsida</taxon>
        <taxon>eudicotyledons</taxon>
        <taxon>Gunneridae</taxon>
        <taxon>Pentapetalae</taxon>
        <taxon>asterids</taxon>
        <taxon>lamiids</taxon>
        <taxon>Solanales</taxon>
        <taxon>Solanaceae</taxon>
        <taxon>Solanoideae</taxon>
        <taxon>Solaneae</taxon>
        <taxon>Solanum</taxon>
    </lineage>
</organism>
<name>A0ABQ7WFT1_SOLTU</name>
<gene>
    <name evidence="2" type="ORF">KY290_005360</name>
</gene>
<accession>A0ABQ7WFT1</accession>
<dbReference type="PANTHER" id="PTHR33116">
    <property type="entry name" value="REVERSE TRANSCRIPTASE ZINC-BINDING DOMAIN-CONTAINING PROTEIN-RELATED-RELATED"/>
    <property type="match status" value="1"/>
</dbReference>